<dbReference type="PRINTS" id="PR00081">
    <property type="entry name" value="GDHRDH"/>
</dbReference>
<dbReference type="SUPFAM" id="SSF51735">
    <property type="entry name" value="NAD(P)-binding Rossmann-fold domains"/>
    <property type="match status" value="1"/>
</dbReference>
<keyword evidence="2" id="KW-0560">Oxidoreductase</keyword>
<dbReference type="GO" id="GO:0016491">
    <property type="term" value="F:oxidoreductase activity"/>
    <property type="evidence" value="ECO:0007669"/>
    <property type="project" value="UniProtKB-KW"/>
</dbReference>
<evidence type="ECO:0000256" key="2">
    <source>
        <dbReference type="ARBA" id="ARBA00023002"/>
    </source>
</evidence>
<dbReference type="GO" id="GO:0005737">
    <property type="term" value="C:cytoplasm"/>
    <property type="evidence" value="ECO:0007669"/>
    <property type="project" value="TreeGrafter"/>
</dbReference>
<dbReference type="CDD" id="cd05325">
    <property type="entry name" value="carb_red_sniffer_like_SDR_c"/>
    <property type="match status" value="1"/>
</dbReference>
<evidence type="ECO:0000256" key="1">
    <source>
        <dbReference type="ARBA" id="ARBA00022857"/>
    </source>
</evidence>
<name>A0A8T0EF45_ARGBR</name>
<dbReference type="AlphaFoldDB" id="A0A8T0EF45"/>
<proteinExistence type="predicted"/>
<evidence type="ECO:0000313" key="3">
    <source>
        <dbReference type="EMBL" id="KAF8771531.1"/>
    </source>
</evidence>
<keyword evidence="4" id="KW-1185">Reference proteome</keyword>
<dbReference type="PANTHER" id="PTHR43544">
    <property type="entry name" value="SHORT-CHAIN DEHYDROGENASE/REDUCTASE"/>
    <property type="match status" value="1"/>
</dbReference>
<dbReference type="InterPro" id="IPR002347">
    <property type="entry name" value="SDR_fam"/>
</dbReference>
<dbReference type="InterPro" id="IPR036291">
    <property type="entry name" value="NAD(P)-bd_dom_sf"/>
</dbReference>
<keyword evidence="1" id="KW-0521">NADP</keyword>
<protein>
    <submittedName>
        <fullName evidence="3">C-factor like protein</fullName>
    </submittedName>
</protein>
<dbReference type="Proteomes" id="UP000807504">
    <property type="component" value="Unassembled WGS sequence"/>
</dbReference>
<accession>A0A8T0EF45</accession>
<dbReference type="Pfam" id="PF00106">
    <property type="entry name" value="adh_short"/>
    <property type="match status" value="1"/>
</dbReference>
<gene>
    <name evidence="3" type="ORF">HNY73_018938</name>
</gene>
<reference evidence="3" key="1">
    <citation type="journal article" date="2020" name="bioRxiv">
        <title>Chromosome-level reference genome of the European wasp spider Argiope bruennichi: a resource for studies on range expansion and evolutionary adaptation.</title>
        <authorList>
            <person name="Sheffer M.M."/>
            <person name="Hoppe A."/>
            <person name="Krehenwinkel H."/>
            <person name="Uhl G."/>
            <person name="Kuss A.W."/>
            <person name="Jensen L."/>
            <person name="Jensen C."/>
            <person name="Gillespie R.G."/>
            <person name="Hoff K.J."/>
            <person name="Prost S."/>
        </authorList>
    </citation>
    <scope>NUCLEOTIDE SEQUENCE</scope>
</reference>
<comment type="caution">
    <text evidence="3">The sequence shown here is derived from an EMBL/GenBank/DDBJ whole genome shotgun (WGS) entry which is preliminary data.</text>
</comment>
<sequence>MEVRSVMITGANRGIGLEFVRQFVKLPNPPSFVFATYRNENTLQDLIDIQKKHDETHIVLIKMDVSKKSEIENAKKIVEETVGEKGLNLLINSAGIATFLGFPEITEEDMLFNFTINTIGPVMVLQVMFPLLKIAAAQKTSGMSVSRAAAINISSTKGSLNELIDGQPKDWLKVFGYRTSKAALNMAMRVVALTIKDQGILVVNMCPGWVKTDMGTDQATLEPSESISAMLKTFSNLNESHHGTLLDRNGNTIPF</sequence>
<organism evidence="3 4">
    <name type="scientific">Argiope bruennichi</name>
    <name type="common">Wasp spider</name>
    <name type="synonym">Aranea bruennichi</name>
    <dbReference type="NCBI Taxonomy" id="94029"/>
    <lineage>
        <taxon>Eukaryota</taxon>
        <taxon>Metazoa</taxon>
        <taxon>Ecdysozoa</taxon>
        <taxon>Arthropoda</taxon>
        <taxon>Chelicerata</taxon>
        <taxon>Arachnida</taxon>
        <taxon>Araneae</taxon>
        <taxon>Araneomorphae</taxon>
        <taxon>Entelegynae</taxon>
        <taxon>Araneoidea</taxon>
        <taxon>Araneidae</taxon>
        <taxon>Argiope</taxon>
    </lineage>
</organism>
<dbReference type="InterPro" id="IPR051468">
    <property type="entry name" value="Fungal_SecMetab_SDRs"/>
</dbReference>
<dbReference type="PANTHER" id="PTHR43544:SF7">
    <property type="entry name" value="NADB-LER2"/>
    <property type="match status" value="1"/>
</dbReference>
<reference evidence="3" key="2">
    <citation type="submission" date="2020-06" db="EMBL/GenBank/DDBJ databases">
        <authorList>
            <person name="Sheffer M."/>
        </authorList>
    </citation>
    <scope>NUCLEOTIDE SEQUENCE</scope>
</reference>
<dbReference type="OrthoDB" id="6411395at2759"/>
<evidence type="ECO:0000313" key="4">
    <source>
        <dbReference type="Proteomes" id="UP000807504"/>
    </source>
</evidence>
<dbReference type="OMA" id="SVCIHPG"/>
<dbReference type="EMBL" id="JABXBU010002228">
    <property type="protein sequence ID" value="KAF8771531.1"/>
    <property type="molecule type" value="Genomic_DNA"/>
</dbReference>
<dbReference type="Gene3D" id="3.40.50.720">
    <property type="entry name" value="NAD(P)-binding Rossmann-like Domain"/>
    <property type="match status" value="1"/>
</dbReference>